<dbReference type="PROSITE" id="PS50287">
    <property type="entry name" value="SRCR_2"/>
    <property type="match status" value="1"/>
</dbReference>
<feature type="disulfide bond" evidence="8">
    <location>
        <begin position="28"/>
        <end position="40"/>
    </location>
</feature>
<evidence type="ECO:0000313" key="12">
    <source>
        <dbReference type="Proteomes" id="UP000515163"/>
    </source>
</evidence>
<dbReference type="GO" id="GO:0016020">
    <property type="term" value="C:membrane"/>
    <property type="evidence" value="ECO:0007669"/>
    <property type="project" value="InterPro"/>
</dbReference>
<feature type="disulfide bond" evidence="8">
    <location>
        <begin position="477"/>
        <end position="489"/>
    </location>
</feature>
<dbReference type="SUPFAM" id="SSF57424">
    <property type="entry name" value="LDL receptor-like module"/>
    <property type="match status" value="6"/>
</dbReference>
<keyword evidence="1" id="KW-0645">Protease</keyword>
<keyword evidence="12" id="KW-1185">Reference proteome</keyword>
<organism evidence="12 13">
    <name type="scientific">Actinia tenebrosa</name>
    <name type="common">Australian red waratah sea anemone</name>
    <dbReference type="NCBI Taxonomy" id="6105"/>
    <lineage>
        <taxon>Eukaryota</taxon>
        <taxon>Metazoa</taxon>
        <taxon>Cnidaria</taxon>
        <taxon>Anthozoa</taxon>
        <taxon>Hexacorallia</taxon>
        <taxon>Actiniaria</taxon>
        <taxon>Actiniidae</taxon>
        <taxon>Actinia</taxon>
    </lineage>
</organism>
<feature type="disulfide bond" evidence="8">
    <location>
        <begin position="661"/>
        <end position="676"/>
    </location>
</feature>
<dbReference type="PRINTS" id="PR00261">
    <property type="entry name" value="LDLRECEPTOR"/>
</dbReference>
<feature type="signal peptide" evidence="10">
    <location>
        <begin position="1"/>
        <end position="24"/>
    </location>
</feature>
<dbReference type="Pfam" id="PF00530">
    <property type="entry name" value="SRCR"/>
    <property type="match status" value="1"/>
</dbReference>
<evidence type="ECO:0000256" key="7">
    <source>
        <dbReference type="ARBA" id="ARBA00023180"/>
    </source>
</evidence>
<dbReference type="FunFam" id="4.10.400.10:FF:000005">
    <property type="entry name" value="low-density lipoprotein receptor-related protein 1B"/>
    <property type="match status" value="1"/>
</dbReference>
<dbReference type="SMART" id="SM00134">
    <property type="entry name" value="LU"/>
    <property type="match status" value="4"/>
</dbReference>
<feature type="disulfide bond" evidence="8">
    <location>
        <begin position="458"/>
        <end position="473"/>
    </location>
</feature>
<dbReference type="InterPro" id="IPR045860">
    <property type="entry name" value="Snake_toxin-like_sf"/>
</dbReference>
<feature type="disulfide bond" evidence="8">
    <location>
        <begin position="35"/>
        <end position="53"/>
    </location>
</feature>
<dbReference type="SUPFAM" id="SSF56487">
    <property type="entry name" value="SRCR-like"/>
    <property type="match status" value="1"/>
</dbReference>
<feature type="disulfide bond" evidence="8">
    <location>
        <begin position="47"/>
        <end position="62"/>
    </location>
</feature>
<feature type="disulfide bond" evidence="8">
    <location>
        <begin position="484"/>
        <end position="502"/>
    </location>
</feature>
<dbReference type="InterPro" id="IPR050912">
    <property type="entry name" value="LOX-like_protein"/>
</dbReference>
<feature type="domain" description="SRCR" evidence="11">
    <location>
        <begin position="520"/>
        <end position="622"/>
    </location>
</feature>
<dbReference type="KEGG" id="aten:116293445"/>
<dbReference type="GO" id="GO:0006508">
    <property type="term" value="P:proteolysis"/>
    <property type="evidence" value="ECO:0007669"/>
    <property type="project" value="UniProtKB-KW"/>
</dbReference>
<evidence type="ECO:0000256" key="2">
    <source>
        <dbReference type="ARBA" id="ARBA00022729"/>
    </source>
</evidence>
<feature type="disulfide bond" evidence="8">
    <location>
        <begin position="66"/>
        <end position="78"/>
    </location>
</feature>
<evidence type="ECO:0000256" key="8">
    <source>
        <dbReference type="PROSITE-ProRule" id="PRU00124"/>
    </source>
</evidence>
<feature type="chain" id="PRO_5027862831" evidence="10">
    <location>
        <begin position="25"/>
        <end position="931"/>
    </location>
</feature>
<dbReference type="CDD" id="cd00112">
    <property type="entry name" value="LDLa"/>
    <property type="match status" value="6"/>
</dbReference>
<evidence type="ECO:0000313" key="13">
    <source>
        <dbReference type="RefSeq" id="XP_031556729.1"/>
    </source>
</evidence>
<dbReference type="Gene3D" id="4.10.400.10">
    <property type="entry name" value="Low-density Lipoprotein Receptor"/>
    <property type="match status" value="6"/>
</dbReference>
<dbReference type="OrthoDB" id="5988185at2759"/>
<dbReference type="GO" id="GO:0008236">
    <property type="term" value="F:serine-type peptidase activity"/>
    <property type="evidence" value="ECO:0007669"/>
    <property type="project" value="UniProtKB-KW"/>
</dbReference>
<dbReference type="CDD" id="cd00117">
    <property type="entry name" value="TFP"/>
    <property type="match status" value="2"/>
</dbReference>
<proteinExistence type="predicted"/>
<evidence type="ECO:0000256" key="3">
    <source>
        <dbReference type="ARBA" id="ARBA00022737"/>
    </source>
</evidence>
<keyword evidence="2 10" id="KW-0732">Signal</keyword>
<dbReference type="RefSeq" id="XP_031556729.1">
    <property type="nucleotide sequence ID" value="XM_031700869.1"/>
</dbReference>
<dbReference type="PANTHER" id="PTHR45817">
    <property type="entry name" value="LYSYL OXIDASE-LIKE-RELATED"/>
    <property type="match status" value="1"/>
</dbReference>
<dbReference type="InterPro" id="IPR002172">
    <property type="entry name" value="LDrepeatLR_classA_rpt"/>
</dbReference>
<feature type="disulfide bond" evidence="9">
    <location>
        <begin position="591"/>
        <end position="601"/>
    </location>
</feature>
<keyword evidence="4" id="KW-0378">Hydrolase</keyword>
<evidence type="ECO:0000256" key="1">
    <source>
        <dbReference type="ARBA" id="ARBA00022670"/>
    </source>
</evidence>
<dbReference type="Gene3D" id="3.10.250.10">
    <property type="entry name" value="SRCR-like domain"/>
    <property type="match status" value="1"/>
</dbReference>
<keyword evidence="6 9" id="KW-1015">Disulfide bond</keyword>
<dbReference type="InterPro" id="IPR016054">
    <property type="entry name" value="LY6_UPA_recep-like"/>
</dbReference>
<evidence type="ECO:0000256" key="6">
    <source>
        <dbReference type="ARBA" id="ARBA00023157"/>
    </source>
</evidence>
<dbReference type="InterPro" id="IPR001190">
    <property type="entry name" value="SRCR"/>
</dbReference>
<evidence type="ECO:0000259" key="11">
    <source>
        <dbReference type="PROSITE" id="PS50287"/>
    </source>
</evidence>
<gene>
    <name evidence="13" type="primary">LOC116293445</name>
</gene>
<keyword evidence="7" id="KW-0325">Glycoprotein</keyword>
<dbReference type="AlphaFoldDB" id="A0A6P8HK20"/>
<dbReference type="InterPro" id="IPR023415">
    <property type="entry name" value="LDLR_class-A_CS"/>
</dbReference>
<dbReference type="Gene3D" id="2.10.60.10">
    <property type="entry name" value="CD59"/>
    <property type="match status" value="3"/>
</dbReference>
<feature type="disulfide bond" evidence="9">
    <location>
        <begin position="560"/>
        <end position="621"/>
    </location>
</feature>
<dbReference type="PANTHER" id="PTHR45817:SF9">
    <property type="entry name" value="SRCR DOMAIN-CONTAINING PROTEIN"/>
    <property type="match status" value="1"/>
</dbReference>
<evidence type="ECO:0000256" key="9">
    <source>
        <dbReference type="PROSITE-ProRule" id="PRU00196"/>
    </source>
</evidence>
<dbReference type="GeneID" id="116293445"/>
<dbReference type="Pfam" id="PF00057">
    <property type="entry name" value="Ldl_recept_a"/>
    <property type="match status" value="5"/>
</dbReference>
<dbReference type="Pfam" id="PF00021">
    <property type="entry name" value="UPAR_LY6"/>
    <property type="match status" value="4"/>
</dbReference>
<dbReference type="SUPFAM" id="SSF57302">
    <property type="entry name" value="Snake toxin-like"/>
    <property type="match status" value="5"/>
</dbReference>
<name>A0A6P8HK20_ACTTE</name>
<protein>
    <submittedName>
        <fullName evidence="13">Prolow-density lipoprotein receptor-related protein 1-like</fullName>
    </submittedName>
</protein>
<dbReference type="InterPro" id="IPR036772">
    <property type="entry name" value="SRCR-like_dom_sf"/>
</dbReference>
<dbReference type="Proteomes" id="UP000515163">
    <property type="component" value="Unplaced"/>
</dbReference>
<dbReference type="PROSITE" id="PS01209">
    <property type="entry name" value="LDLRA_1"/>
    <property type="match status" value="3"/>
</dbReference>
<feature type="disulfide bond" evidence="8">
    <location>
        <begin position="689"/>
        <end position="707"/>
    </location>
</feature>
<keyword evidence="3" id="KW-0677">Repeat</keyword>
<dbReference type="SMART" id="SM00192">
    <property type="entry name" value="LDLa"/>
    <property type="match status" value="6"/>
</dbReference>
<sequence>MRAFKLLTVVFGSLLLFEGYPTLAVNNCTWGQFQCDNRRCIKVTFRCDKDNDCGDNSDEKGCGNVCTNHYFRCGNRKCISRMHMCDGDNDCGDGSDETHYLCGSGSAPLTCIHCNAAGSSNCSNEVQCSRRYTRCARFAYVSNGTNIIESTCVTKSDCTPEGIRKQCLIRGGECKMQCCKRNRCNKAESFDNSIWSPHLTCYQCNIHNWQSCNTKVTCPGNEGYDRCFRMSYTRIESGKEYPVMRTGCATQSNCTGANSLCSGHDGSNCKLECCHNSSCNVPKIDETSSKSNIKCYKCSSKRSLQDCKDRKILQTCSDNEDRCYDAQVITDHKNDEGVPRMFYKGCTLANKCNSTTLDVCKRHFKSTSCTVKCCTGDGCNAGSSLLVSRFVLMACVSIYVYYLCIGLSVLQQTNFLGDNGIHVKRSDLMQLATATNTCTWGFYMCASNSQCISSRNKCDGTTQCTYGEDERNCPTRCYGSNFRCSNNNCISRSSLCNGVNNCGDGSDESTALCGGAAFQVRLVGGRSSNEGRVEVYYPPTRTWGTVCDDNWDLNDAKVVCRQLGLPRATQAVIGARFGQGTGPILLDEVQCTGSELTLSRCSSGGWKNHNCGHSEDAGVICGASLPLPTRRPTVNTGLTTCSWGNFYCSYGSRCVSSQWRCDGKSDCSNGEDERGCRTFCPDRTGNFRCNNYKCITRSFVCDGDNDCGDYSDESNYLCGSRRNTGALQCYSCSGSSGRCSSSITCSYLFGRGVCYKKTYDTGYGNSKRRVTDAGCRSSCTSSYRASACRNQRNCQMTCCSTSFCNRASSGGTSSPNPSCYTCVSTSSYQGCENKATLTRCSSTTSSCYKMDYKISSSYGNLSFYSKGCIPGSSSCSQMRSTYCNSRAMDTCNVHCCTGSGCNAGSVERFSVVVLMTCAIAFFISQNVRFLT</sequence>
<dbReference type="PRINTS" id="PR00258">
    <property type="entry name" value="SPERACTRCPTR"/>
</dbReference>
<dbReference type="PROSITE" id="PS50068">
    <property type="entry name" value="LDLRA_2"/>
    <property type="match status" value="6"/>
</dbReference>
<dbReference type="InterPro" id="IPR036055">
    <property type="entry name" value="LDL_receptor-like_sf"/>
</dbReference>
<evidence type="ECO:0000256" key="5">
    <source>
        <dbReference type="ARBA" id="ARBA00022825"/>
    </source>
</evidence>
<dbReference type="SMART" id="SM00202">
    <property type="entry name" value="SR"/>
    <property type="match status" value="1"/>
</dbReference>
<reference evidence="13" key="1">
    <citation type="submission" date="2025-08" db="UniProtKB">
        <authorList>
            <consortium name="RefSeq"/>
        </authorList>
    </citation>
    <scope>IDENTIFICATION</scope>
    <source>
        <tissue evidence="13">Tentacle</tissue>
    </source>
</reference>
<dbReference type="GO" id="GO:0005615">
    <property type="term" value="C:extracellular space"/>
    <property type="evidence" value="ECO:0007669"/>
    <property type="project" value="TreeGrafter"/>
</dbReference>
<feature type="disulfide bond" evidence="8">
    <location>
        <begin position="73"/>
        <end position="91"/>
    </location>
</feature>
<evidence type="ECO:0000256" key="10">
    <source>
        <dbReference type="SAM" id="SignalP"/>
    </source>
</evidence>
<keyword evidence="5" id="KW-0720">Serine protease</keyword>
<dbReference type="GO" id="GO:0004720">
    <property type="term" value="F:protein-lysine 6-oxidase activity"/>
    <property type="evidence" value="ECO:0007669"/>
    <property type="project" value="TreeGrafter"/>
</dbReference>
<comment type="caution">
    <text evidence="8">Lacks conserved residue(s) required for the propagation of feature annotation.</text>
</comment>
<dbReference type="InParanoid" id="A0A6P8HK20"/>
<dbReference type="FunFam" id="3.10.250.10:FF:000006">
    <property type="entry name" value="neurotrypsin isoform X2"/>
    <property type="match status" value="1"/>
</dbReference>
<feature type="disulfide bond" evidence="9">
    <location>
        <begin position="547"/>
        <end position="611"/>
    </location>
</feature>
<accession>A0A6P8HK20</accession>
<evidence type="ECO:0000256" key="4">
    <source>
        <dbReference type="ARBA" id="ARBA00022801"/>
    </source>
</evidence>